<proteinExistence type="predicted"/>
<dbReference type="GO" id="GO:0008168">
    <property type="term" value="F:methyltransferase activity"/>
    <property type="evidence" value="ECO:0007669"/>
    <property type="project" value="UniProtKB-KW"/>
</dbReference>
<keyword evidence="2" id="KW-0808">Transferase</keyword>
<comment type="catalytic activity">
    <reaction evidence="4">
        <text>a 2'-deoxycytidine in DNA + S-adenosyl-L-methionine = a 5-methyl-2'-deoxycytidine in DNA + S-adenosyl-L-homocysteine + H(+)</text>
        <dbReference type="Rhea" id="RHEA:13681"/>
        <dbReference type="Rhea" id="RHEA-COMP:11369"/>
        <dbReference type="Rhea" id="RHEA-COMP:11370"/>
        <dbReference type="ChEBI" id="CHEBI:15378"/>
        <dbReference type="ChEBI" id="CHEBI:57856"/>
        <dbReference type="ChEBI" id="CHEBI:59789"/>
        <dbReference type="ChEBI" id="CHEBI:85452"/>
        <dbReference type="ChEBI" id="CHEBI:85454"/>
        <dbReference type="EC" id="2.1.1.37"/>
    </reaction>
</comment>
<keyword evidence="1 5" id="KW-0489">Methyltransferase</keyword>
<keyword evidence="6" id="KW-1185">Reference proteome</keyword>
<evidence type="ECO:0000256" key="4">
    <source>
        <dbReference type="ARBA" id="ARBA00047422"/>
    </source>
</evidence>
<reference evidence="5 6" key="1">
    <citation type="submission" date="2022-12" db="EMBL/GenBank/DDBJ databases">
        <title>Chitinophagaceae gen. sp. nov., a new member of the family Chitinophagaceae, isolated from soil in a chemical factory.</title>
        <authorList>
            <person name="Ke Z."/>
        </authorList>
    </citation>
    <scope>NUCLEOTIDE SEQUENCE [LARGE SCALE GENOMIC DNA]</scope>
    <source>
        <strain evidence="5 6">LY-5</strain>
    </source>
</reference>
<dbReference type="Gene3D" id="3.40.50.150">
    <property type="entry name" value="Vaccinia Virus protein VP39"/>
    <property type="match status" value="1"/>
</dbReference>
<dbReference type="EMBL" id="JAQGEF010000007">
    <property type="protein sequence ID" value="MDA3614694.1"/>
    <property type="molecule type" value="Genomic_DNA"/>
</dbReference>
<evidence type="ECO:0000256" key="3">
    <source>
        <dbReference type="ARBA" id="ARBA00022747"/>
    </source>
</evidence>
<evidence type="ECO:0000313" key="6">
    <source>
        <dbReference type="Proteomes" id="UP001210231"/>
    </source>
</evidence>
<dbReference type="CDD" id="cd02440">
    <property type="entry name" value="AdoMet_MTases"/>
    <property type="match status" value="1"/>
</dbReference>
<sequence>MKVLNLYACLGGNRLLWDDCEVTAVELDPELARLYQERFPNDKVIVGDAHKYLLDHYKEFDFIWSSPPCPTHSRMRKTNTGDGERKSKACYPDMKLYEEIIFLDNFFKGKYCVENVVPYYEPLVPAQKRGRHMYWTNFPLPNDLGERKLPNFINSKISLLSEFHNYDFMILSKIEGFSVTSHKKGTRIDKIARNLVDYEAGKTIFDTARGIIEQKTVQTSLFGHL</sequence>
<accession>A0ABT4UIM4</accession>
<dbReference type="SUPFAM" id="SSF53335">
    <property type="entry name" value="S-adenosyl-L-methionine-dependent methyltransferases"/>
    <property type="match status" value="1"/>
</dbReference>
<keyword evidence="3" id="KW-0680">Restriction system</keyword>
<dbReference type="GO" id="GO:0032259">
    <property type="term" value="P:methylation"/>
    <property type="evidence" value="ECO:0007669"/>
    <property type="project" value="UniProtKB-KW"/>
</dbReference>
<evidence type="ECO:0000256" key="1">
    <source>
        <dbReference type="ARBA" id="ARBA00022603"/>
    </source>
</evidence>
<dbReference type="Pfam" id="PF00145">
    <property type="entry name" value="DNA_methylase"/>
    <property type="match status" value="1"/>
</dbReference>
<dbReference type="RefSeq" id="WP_407031019.1">
    <property type="nucleotide sequence ID" value="NZ_JAQGEF010000007.1"/>
</dbReference>
<dbReference type="InterPro" id="IPR029063">
    <property type="entry name" value="SAM-dependent_MTases_sf"/>
</dbReference>
<organism evidence="5 6">
    <name type="scientific">Polluticaenibacter yanchengensis</name>
    <dbReference type="NCBI Taxonomy" id="3014562"/>
    <lineage>
        <taxon>Bacteria</taxon>
        <taxon>Pseudomonadati</taxon>
        <taxon>Bacteroidota</taxon>
        <taxon>Chitinophagia</taxon>
        <taxon>Chitinophagales</taxon>
        <taxon>Chitinophagaceae</taxon>
        <taxon>Polluticaenibacter</taxon>
    </lineage>
</organism>
<dbReference type="Proteomes" id="UP001210231">
    <property type="component" value="Unassembled WGS sequence"/>
</dbReference>
<gene>
    <name evidence="5" type="ORF">O3P16_07735</name>
</gene>
<name>A0ABT4UIM4_9BACT</name>
<protein>
    <submittedName>
        <fullName evidence="5">DNA cytosine methyltransferase</fullName>
    </submittedName>
</protein>
<evidence type="ECO:0000256" key="2">
    <source>
        <dbReference type="ARBA" id="ARBA00022679"/>
    </source>
</evidence>
<evidence type="ECO:0000313" key="5">
    <source>
        <dbReference type="EMBL" id="MDA3614694.1"/>
    </source>
</evidence>
<dbReference type="InterPro" id="IPR001525">
    <property type="entry name" value="C5_MeTfrase"/>
</dbReference>
<comment type="caution">
    <text evidence="5">The sequence shown here is derived from an EMBL/GenBank/DDBJ whole genome shotgun (WGS) entry which is preliminary data.</text>
</comment>